<reference evidence="2" key="1">
    <citation type="submission" date="2020-10" db="EMBL/GenBank/DDBJ databases">
        <authorList>
            <person name="Gilroy R."/>
        </authorList>
    </citation>
    <scope>NUCLEOTIDE SEQUENCE</scope>
    <source>
        <strain evidence="2">13766</strain>
    </source>
</reference>
<dbReference type="PANTHER" id="PTHR37298:SF1">
    <property type="entry name" value="UPF0111 PROTEIN YKAA"/>
    <property type="match status" value="1"/>
</dbReference>
<organism evidence="2 3">
    <name type="scientific">Candidatus Alectryocaccomicrobium excrementavium</name>
    <dbReference type="NCBI Taxonomy" id="2840668"/>
    <lineage>
        <taxon>Bacteria</taxon>
        <taxon>Bacillati</taxon>
        <taxon>Bacillota</taxon>
        <taxon>Clostridia</taxon>
        <taxon>Candidatus Alectryocaccomicrobium</taxon>
    </lineage>
</organism>
<dbReference type="Proteomes" id="UP000824140">
    <property type="component" value="Unassembled WGS sequence"/>
</dbReference>
<accession>A0A9D1FZM0</accession>
<dbReference type="InterPro" id="IPR052912">
    <property type="entry name" value="UPF0111_domain"/>
</dbReference>
<gene>
    <name evidence="2" type="ORF">IAA84_04875</name>
</gene>
<comment type="caution">
    <text evidence="2">The sequence shown here is derived from an EMBL/GenBank/DDBJ whole genome shotgun (WGS) entry which is preliminary data.</text>
</comment>
<reference evidence="2" key="2">
    <citation type="journal article" date="2021" name="PeerJ">
        <title>Extensive microbial diversity within the chicken gut microbiome revealed by metagenomics and culture.</title>
        <authorList>
            <person name="Gilroy R."/>
            <person name="Ravi A."/>
            <person name="Getino M."/>
            <person name="Pursley I."/>
            <person name="Horton D.L."/>
            <person name="Alikhan N.F."/>
            <person name="Baker D."/>
            <person name="Gharbi K."/>
            <person name="Hall N."/>
            <person name="Watson M."/>
            <person name="Adriaenssens E.M."/>
            <person name="Foster-Nyarko E."/>
            <person name="Jarju S."/>
            <person name="Secka A."/>
            <person name="Antonio M."/>
            <person name="Oren A."/>
            <person name="Chaudhuri R.R."/>
            <person name="La Ragione R."/>
            <person name="Hildebrand F."/>
            <person name="Pallen M.J."/>
        </authorList>
    </citation>
    <scope>NUCLEOTIDE SEQUENCE</scope>
    <source>
        <strain evidence="2">13766</strain>
    </source>
</reference>
<proteinExistence type="inferred from homology"/>
<dbReference type="AlphaFoldDB" id="A0A9D1FZM0"/>
<evidence type="ECO:0000313" key="2">
    <source>
        <dbReference type="EMBL" id="HIS92332.1"/>
    </source>
</evidence>
<evidence type="ECO:0000256" key="1">
    <source>
        <dbReference type="ARBA" id="ARBA00008591"/>
    </source>
</evidence>
<dbReference type="Gene3D" id="1.20.58.220">
    <property type="entry name" value="Phosphate transport system protein phou homolog 2, domain 2"/>
    <property type="match status" value="1"/>
</dbReference>
<comment type="similarity">
    <text evidence="1">Belongs to the UPF0111 family.</text>
</comment>
<dbReference type="InterPro" id="IPR018445">
    <property type="entry name" value="Put_Phosphate_transp_reg"/>
</dbReference>
<dbReference type="Pfam" id="PF01865">
    <property type="entry name" value="PhoU_div"/>
    <property type="match status" value="1"/>
</dbReference>
<dbReference type="EMBL" id="DVJN01000095">
    <property type="protein sequence ID" value="HIS92332.1"/>
    <property type="molecule type" value="Genomic_DNA"/>
</dbReference>
<evidence type="ECO:0000313" key="3">
    <source>
        <dbReference type="Proteomes" id="UP000824140"/>
    </source>
</evidence>
<dbReference type="InterPro" id="IPR038078">
    <property type="entry name" value="PhoU-like_sf"/>
</dbReference>
<name>A0A9D1FZM0_9FIRM</name>
<dbReference type="PANTHER" id="PTHR37298">
    <property type="entry name" value="UPF0111 PROTEIN YKAA"/>
    <property type="match status" value="1"/>
</dbReference>
<protein>
    <submittedName>
        <fullName evidence="2">DUF47 family protein</fullName>
    </submittedName>
</protein>
<sequence>MAKEKQRKKGYDYFEYFCASARYACQAAEHLEKSLANFAPEACREKLEVMHHIENAADGFRHDMTQVLSHEFIAPIEREDIIELAQDLDNVVDAIDDVMRRIYMFNVQTIRPEAKQFASLITKCCHALLATIEEFRHFKKSQTIGKHIIEVNTLESDGDTLHAECIRKLFCGSEDALSIIAWMTLFEGFEECLDACEDAVDVIESVIMKNT</sequence>